<feature type="compositionally biased region" description="Low complexity" evidence="1">
    <location>
        <begin position="102"/>
        <end position="136"/>
    </location>
</feature>
<feature type="compositionally biased region" description="Polar residues" evidence="1">
    <location>
        <begin position="821"/>
        <end position="830"/>
    </location>
</feature>
<reference evidence="2" key="1">
    <citation type="submission" date="2020-07" db="EMBL/GenBank/DDBJ databases">
        <title>The High-quality genome of the commercially important snow crab, Chionoecetes opilio.</title>
        <authorList>
            <person name="Jeong J.-H."/>
            <person name="Ryu S."/>
        </authorList>
    </citation>
    <scope>NUCLEOTIDE SEQUENCE</scope>
    <source>
        <strain evidence="2">MADBK_172401_WGS</strain>
        <tissue evidence="2">Digestive gland</tissue>
    </source>
</reference>
<feature type="compositionally biased region" description="Basic and acidic residues" evidence="1">
    <location>
        <begin position="733"/>
        <end position="743"/>
    </location>
</feature>
<feature type="compositionally biased region" description="Basic and acidic residues" evidence="1">
    <location>
        <begin position="490"/>
        <end position="502"/>
    </location>
</feature>
<accession>A0A8J8WEY6</accession>
<evidence type="ECO:0000256" key="1">
    <source>
        <dbReference type="SAM" id="MobiDB-lite"/>
    </source>
</evidence>
<feature type="compositionally biased region" description="Polar residues" evidence="1">
    <location>
        <begin position="611"/>
        <end position="620"/>
    </location>
</feature>
<proteinExistence type="predicted"/>
<dbReference type="GO" id="GO:0005886">
    <property type="term" value="C:plasma membrane"/>
    <property type="evidence" value="ECO:0007669"/>
    <property type="project" value="TreeGrafter"/>
</dbReference>
<dbReference type="OrthoDB" id="6050183at2759"/>
<feature type="region of interest" description="Disordered" evidence="1">
    <location>
        <begin position="79"/>
        <end position="300"/>
    </location>
</feature>
<feature type="compositionally biased region" description="Low complexity" evidence="1">
    <location>
        <begin position="206"/>
        <end position="242"/>
    </location>
</feature>
<feature type="compositionally biased region" description="Polar residues" evidence="1">
    <location>
        <begin position="42"/>
        <end position="57"/>
    </location>
</feature>
<feature type="compositionally biased region" description="Polar residues" evidence="1">
    <location>
        <begin position="188"/>
        <end position="205"/>
    </location>
</feature>
<feature type="compositionally biased region" description="Low complexity" evidence="1">
    <location>
        <begin position="146"/>
        <end position="155"/>
    </location>
</feature>
<feature type="compositionally biased region" description="Low complexity" evidence="1">
    <location>
        <begin position="176"/>
        <end position="187"/>
    </location>
</feature>
<dbReference type="Proteomes" id="UP000770661">
    <property type="component" value="Unassembled WGS sequence"/>
</dbReference>
<feature type="region of interest" description="Disordered" evidence="1">
    <location>
        <begin position="489"/>
        <end position="517"/>
    </location>
</feature>
<organism evidence="2 3">
    <name type="scientific">Chionoecetes opilio</name>
    <name type="common">Atlantic snow crab</name>
    <name type="synonym">Cancer opilio</name>
    <dbReference type="NCBI Taxonomy" id="41210"/>
    <lineage>
        <taxon>Eukaryota</taxon>
        <taxon>Metazoa</taxon>
        <taxon>Ecdysozoa</taxon>
        <taxon>Arthropoda</taxon>
        <taxon>Crustacea</taxon>
        <taxon>Multicrustacea</taxon>
        <taxon>Malacostraca</taxon>
        <taxon>Eumalacostraca</taxon>
        <taxon>Eucarida</taxon>
        <taxon>Decapoda</taxon>
        <taxon>Pleocyemata</taxon>
        <taxon>Brachyura</taxon>
        <taxon>Eubrachyura</taxon>
        <taxon>Majoidea</taxon>
        <taxon>Majidae</taxon>
        <taxon>Chionoecetes</taxon>
    </lineage>
</organism>
<feature type="region of interest" description="Disordered" evidence="1">
    <location>
        <begin position="414"/>
        <end position="452"/>
    </location>
</feature>
<dbReference type="EMBL" id="JACEEZ010025755">
    <property type="protein sequence ID" value="KAG0697766.1"/>
    <property type="molecule type" value="Genomic_DNA"/>
</dbReference>
<protein>
    <submittedName>
        <fullName evidence="2">E3 ubiquitin-protein ligase MYCBP2</fullName>
    </submittedName>
</protein>
<feature type="compositionally biased region" description="Polar residues" evidence="1">
    <location>
        <begin position="772"/>
        <end position="784"/>
    </location>
</feature>
<dbReference type="PANTHER" id="PTHR45943">
    <property type="entry name" value="E3 UBIQUITIN-PROTEIN LIGASE MYCBP2"/>
    <property type="match status" value="1"/>
</dbReference>
<dbReference type="GO" id="GO:0008582">
    <property type="term" value="P:regulation of synaptic assembly at neuromuscular junction"/>
    <property type="evidence" value="ECO:0007669"/>
    <property type="project" value="TreeGrafter"/>
</dbReference>
<feature type="region of interest" description="Disordered" evidence="1">
    <location>
        <begin position="1"/>
        <end position="61"/>
    </location>
</feature>
<feature type="region of interest" description="Disordered" evidence="1">
    <location>
        <begin position="611"/>
        <end position="630"/>
    </location>
</feature>
<dbReference type="GO" id="GO:0005634">
    <property type="term" value="C:nucleus"/>
    <property type="evidence" value="ECO:0007669"/>
    <property type="project" value="TreeGrafter"/>
</dbReference>
<dbReference type="GO" id="GO:0061630">
    <property type="term" value="F:ubiquitin protein ligase activity"/>
    <property type="evidence" value="ECO:0007669"/>
    <property type="project" value="TreeGrafter"/>
</dbReference>
<name>A0A8J8WEY6_CHIOP</name>
<gene>
    <name evidence="2" type="primary">MYCBP2</name>
    <name evidence="2" type="ORF">GWK47_026233</name>
</gene>
<feature type="compositionally biased region" description="Polar residues" evidence="1">
    <location>
        <begin position="745"/>
        <end position="758"/>
    </location>
</feature>
<evidence type="ECO:0000313" key="3">
    <source>
        <dbReference type="Proteomes" id="UP000770661"/>
    </source>
</evidence>
<keyword evidence="3" id="KW-1185">Reference proteome</keyword>
<feature type="compositionally biased region" description="Low complexity" evidence="1">
    <location>
        <begin position="1"/>
        <end position="26"/>
    </location>
</feature>
<evidence type="ECO:0000313" key="2">
    <source>
        <dbReference type="EMBL" id="KAG0697766.1"/>
    </source>
</evidence>
<dbReference type="AlphaFoldDB" id="A0A8J8WEY6"/>
<sequence length="830" mass="88850">MDQQQLQQVGQQHYPQSQQQAQQGVPSQPPQLGERKQEKKPQQTQQLTVSGVAQCSLSKDVPIELQGVSVKDLVKAIGESRANGNGATPPRTPPATPKRLSRSSSPRAAGVGASGSSAVVSGSGTSPRQVSRSSSPVPIPGRGRESASSSPLHSSPRATGVSPLVSGMGALGERGAASSPPSALRSANDSLSDTSVFVSSLAQDMSHSPSVSSLPTSTPSTPRREPFSTTSKTVTQTATQTSPEGVKFNIGSTGSREENIRLSPKMTRKDRSGKPHRGKREHVVSPATTQREKPGCSRDKVKEAMSPSVAECLRAIFAAFLWHEGIVHDAMACASYIKFHPDLTKQGTFHWKAPASSGAKSEKLTKEQKARQRHSVEVSTYSYLNNVTLQNTDDLLKPGTNANINEVQRDHLADTSGDDAAGRASTSYAQGPPGQKLATVMEGGPGTDPPDLPPVLRHVVLLWEELTTSCLKAVAQQIILPSPTIPARLKKADKMKDKSDREKKKHKKKSSSSSSIPMFGAEAAAAAAAGEEEEGVCELCGCNVPSESSEQHFRTVHPGCGASSKGCGYVGTRWKVFPTKDRVSQPCGEAVRGCFHMCWSCRNRHKGQFSQFAGNKSSNGKAKRKSSSKLLSPLPQLDAHVIMRNNAMFLLDLASAASPALLSRAHLLRRSPCMMPCVSELSPDNSPFPKVAFQCLHTLNCQQQHLNQLREDLLLHHTFHTGDNADYRSSSGESRDNNHREHSPFSPSGASHQESPASDSEVPRGRPFHRSISVNVGTSGQDWTSAAASASASHHEQDQKAIVVMRKRNNSSGENAGGKTVWSSQGRPIA</sequence>
<dbReference type="GO" id="GO:0007411">
    <property type="term" value="P:axon guidance"/>
    <property type="evidence" value="ECO:0007669"/>
    <property type="project" value="TreeGrafter"/>
</dbReference>
<feature type="region of interest" description="Disordered" evidence="1">
    <location>
        <begin position="723"/>
        <end position="830"/>
    </location>
</feature>
<dbReference type="PANTHER" id="PTHR45943:SF1">
    <property type="entry name" value="E3 UBIQUITIN-PROTEIN LIGASE MYCBP2"/>
    <property type="match status" value="1"/>
</dbReference>
<feature type="compositionally biased region" description="Basic and acidic residues" evidence="1">
    <location>
        <begin position="290"/>
        <end position="300"/>
    </location>
</feature>
<comment type="caution">
    <text evidence="2">The sequence shown here is derived from an EMBL/GenBank/DDBJ whole genome shotgun (WGS) entry which is preliminary data.</text>
</comment>